<feature type="domain" description="HTH cro/C1-type" evidence="1">
    <location>
        <begin position="92"/>
        <end position="138"/>
    </location>
</feature>
<sequence length="142" mass="15755">MTVRFRNVDVPAEVRDWPYEAITTAIERGTIGDWAVLTREIGQDPWGPVARQVEDYLEYAEEPGVVGLFRRRITAARAAAEEAERAQVAEQVRELVRASGLTLEQFARAIGTSRPRLSTYRTGKVTPSAALLVRMARVSAGL</sequence>
<evidence type="ECO:0000313" key="3">
    <source>
        <dbReference type="Proteomes" id="UP000315395"/>
    </source>
</evidence>
<dbReference type="RefSeq" id="WP_143784171.1">
    <property type="nucleotide sequence ID" value="NZ_CP041616.1"/>
</dbReference>
<name>A0A516GD87_9MICO</name>
<dbReference type="Pfam" id="PF13560">
    <property type="entry name" value="HTH_31"/>
    <property type="match status" value="1"/>
</dbReference>
<reference evidence="2 3" key="1">
    <citation type="submission" date="2019-07" db="EMBL/GenBank/DDBJ databases">
        <title>complete genome sequencing of Ornithinimicrobium sp. H23M54.</title>
        <authorList>
            <person name="Bae J.-W."/>
            <person name="Lee S.-Y."/>
        </authorList>
    </citation>
    <scope>NUCLEOTIDE SEQUENCE [LARGE SCALE GENOMIC DNA]</scope>
    <source>
        <strain evidence="2 3">H23M54</strain>
    </source>
</reference>
<dbReference type="GO" id="GO:0003677">
    <property type="term" value="F:DNA binding"/>
    <property type="evidence" value="ECO:0007669"/>
    <property type="project" value="InterPro"/>
</dbReference>
<evidence type="ECO:0000259" key="1">
    <source>
        <dbReference type="PROSITE" id="PS50943"/>
    </source>
</evidence>
<accession>A0A516GD87</accession>
<dbReference type="OrthoDB" id="4409301at2"/>
<dbReference type="InterPro" id="IPR001387">
    <property type="entry name" value="Cro/C1-type_HTH"/>
</dbReference>
<dbReference type="Gene3D" id="1.10.260.40">
    <property type="entry name" value="lambda repressor-like DNA-binding domains"/>
    <property type="match status" value="1"/>
</dbReference>
<gene>
    <name evidence="2" type="ORF">FNH13_15040</name>
</gene>
<dbReference type="InterPro" id="IPR010982">
    <property type="entry name" value="Lambda_DNA-bd_dom_sf"/>
</dbReference>
<protein>
    <submittedName>
        <fullName evidence="2">Helix-turn-helix transcriptional regulator</fullName>
    </submittedName>
</protein>
<evidence type="ECO:0000313" key="2">
    <source>
        <dbReference type="EMBL" id="QDO89485.1"/>
    </source>
</evidence>
<dbReference type="CDD" id="cd00093">
    <property type="entry name" value="HTH_XRE"/>
    <property type="match status" value="1"/>
</dbReference>
<organism evidence="2 3">
    <name type="scientific">Ornithinimicrobium ciconiae</name>
    <dbReference type="NCBI Taxonomy" id="2594265"/>
    <lineage>
        <taxon>Bacteria</taxon>
        <taxon>Bacillati</taxon>
        <taxon>Actinomycetota</taxon>
        <taxon>Actinomycetes</taxon>
        <taxon>Micrococcales</taxon>
        <taxon>Ornithinimicrobiaceae</taxon>
        <taxon>Ornithinimicrobium</taxon>
    </lineage>
</organism>
<keyword evidence="3" id="KW-1185">Reference proteome</keyword>
<dbReference type="PROSITE" id="PS50943">
    <property type="entry name" value="HTH_CROC1"/>
    <property type="match status" value="1"/>
</dbReference>
<dbReference type="Proteomes" id="UP000315395">
    <property type="component" value="Chromosome"/>
</dbReference>
<proteinExistence type="predicted"/>
<dbReference type="AlphaFoldDB" id="A0A516GD87"/>
<dbReference type="SMART" id="SM00530">
    <property type="entry name" value="HTH_XRE"/>
    <property type="match status" value="1"/>
</dbReference>
<dbReference type="EMBL" id="CP041616">
    <property type="protein sequence ID" value="QDO89485.1"/>
    <property type="molecule type" value="Genomic_DNA"/>
</dbReference>
<dbReference type="KEGG" id="orz:FNH13_15040"/>
<dbReference type="SUPFAM" id="SSF47413">
    <property type="entry name" value="lambda repressor-like DNA-binding domains"/>
    <property type="match status" value="1"/>
</dbReference>